<reference evidence="2" key="1">
    <citation type="submission" date="1996-09" db="EMBL/GenBank/DDBJ databases">
        <title>Expression and sequence analysis of cDNAs corresponding to genes differentially expressed during seed development of buckwheat (Fagopyrum esclentum Moench).</title>
        <authorList>
            <person name="Fujino K."/>
            <person name="Funatsuki H."/>
            <person name="Inada M."/>
            <person name="Shimono Y."/>
            <person name="Kikuta K."/>
        </authorList>
    </citation>
    <scope>NUCLEOTIDE SEQUENCE</scope>
    <source>
        <tissue evidence="2">Immature seed</tissue>
    </source>
</reference>
<organism evidence="2">
    <name type="scientific">Fagopyrum esculentum</name>
    <name type="common">Common buckwheat</name>
    <name type="synonym">Polygonum fagopyrum</name>
    <dbReference type="NCBI Taxonomy" id="3617"/>
    <lineage>
        <taxon>Eukaryota</taxon>
        <taxon>Viridiplantae</taxon>
        <taxon>Streptophyta</taxon>
        <taxon>Embryophyta</taxon>
        <taxon>Tracheophyta</taxon>
        <taxon>Spermatophyta</taxon>
        <taxon>Magnoliopsida</taxon>
        <taxon>eudicotyledons</taxon>
        <taxon>Gunneridae</taxon>
        <taxon>Pentapetalae</taxon>
        <taxon>Caryophyllales</taxon>
        <taxon>Polygonaceae</taxon>
        <taxon>Polygonoideae</taxon>
        <taxon>Fagopyreae</taxon>
        <taxon>Fagopyrum</taxon>
    </lineage>
</organism>
<dbReference type="EMBL" id="D87981">
    <property type="protein sequence ID" value="BAA21759.1"/>
    <property type="molecule type" value="mRNA"/>
</dbReference>
<sequence>MADRRNQGSRQVGNPTGGVGAPGTTGAFQTSDPLGAPGSTGAGLTHQDPTAIPRTGGAVYEDPDMEFGSGGQQQQLRDPTSGIGFEDTDEYGRTWASSGQKGDTGFTTAGAGKGYTGDSGVRSKVGSGQTTEHGYNTSGVGSGDMGDFGRRRAEPGLTGDTEFDSAGFKTGETGDFDQSRADQGPVGVTGFTRITTATAPGGGVMYGRETVAKAEEMGTTTGSGKREDKGVVEKTKEKAKELKDRVQGGHNR</sequence>
<dbReference type="PIR" id="T10697">
    <property type="entry name" value="T10697"/>
</dbReference>
<evidence type="ECO:0000313" key="2">
    <source>
        <dbReference type="EMBL" id="BAA21759.1"/>
    </source>
</evidence>
<protein>
    <submittedName>
        <fullName evidence="2">Induced immature seed protein</fullName>
    </submittedName>
</protein>
<accession>O23879</accession>
<name>O23879_FAGES</name>
<feature type="region of interest" description="Disordered" evidence="1">
    <location>
        <begin position="214"/>
        <end position="252"/>
    </location>
</feature>
<dbReference type="SMR" id="O23879"/>
<proteinExistence type="evidence at transcript level"/>
<evidence type="ECO:0000256" key="1">
    <source>
        <dbReference type="SAM" id="MobiDB-lite"/>
    </source>
</evidence>
<feature type="compositionally biased region" description="Polar residues" evidence="1">
    <location>
        <begin position="95"/>
        <end position="107"/>
    </location>
</feature>
<feature type="compositionally biased region" description="Polar residues" evidence="1">
    <location>
        <begin position="126"/>
        <end position="139"/>
    </location>
</feature>
<dbReference type="AlphaFoldDB" id="O23879"/>
<feature type="region of interest" description="Disordered" evidence="1">
    <location>
        <begin position="1"/>
        <end position="188"/>
    </location>
</feature>
<feature type="compositionally biased region" description="Basic and acidic residues" evidence="1">
    <location>
        <begin position="224"/>
        <end position="252"/>
    </location>
</feature>